<proteinExistence type="predicted"/>
<dbReference type="PANTHER" id="PTHR47644:SF1">
    <property type="entry name" value="PDZ DOMAIN-CONTAINING PROTEIN"/>
    <property type="match status" value="1"/>
</dbReference>
<dbReference type="EMBL" id="JABDTM020014356">
    <property type="protein sequence ID" value="KAH0819520.1"/>
    <property type="molecule type" value="Genomic_DNA"/>
</dbReference>
<protein>
    <submittedName>
        <fullName evidence="2">Uncharacterized protein</fullName>
    </submittedName>
</protein>
<reference evidence="2" key="2">
    <citation type="submission" date="2021-08" db="EMBL/GenBank/DDBJ databases">
        <authorList>
            <person name="Eriksson T."/>
        </authorList>
    </citation>
    <scope>NUCLEOTIDE SEQUENCE</scope>
    <source>
        <strain evidence="2">Stoneville</strain>
        <tissue evidence="2">Whole head</tissue>
    </source>
</reference>
<comment type="caution">
    <text evidence="2">The sequence shown here is derived from an EMBL/GenBank/DDBJ whole genome shotgun (WGS) entry which is preliminary data.</text>
</comment>
<organism evidence="2 3">
    <name type="scientific">Tenebrio molitor</name>
    <name type="common">Yellow mealworm beetle</name>
    <dbReference type="NCBI Taxonomy" id="7067"/>
    <lineage>
        <taxon>Eukaryota</taxon>
        <taxon>Metazoa</taxon>
        <taxon>Ecdysozoa</taxon>
        <taxon>Arthropoda</taxon>
        <taxon>Hexapoda</taxon>
        <taxon>Insecta</taxon>
        <taxon>Pterygota</taxon>
        <taxon>Neoptera</taxon>
        <taxon>Endopterygota</taxon>
        <taxon>Coleoptera</taxon>
        <taxon>Polyphaga</taxon>
        <taxon>Cucujiformia</taxon>
        <taxon>Tenebrionidae</taxon>
        <taxon>Tenebrio</taxon>
    </lineage>
</organism>
<dbReference type="AlphaFoldDB" id="A0A8J6HIS1"/>
<accession>A0A8J6HIS1</accession>
<gene>
    <name evidence="2" type="ORF">GEV33_003271</name>
</gene>
<feature type="region of interest" description="Disordered" evidence="1">
    <location>
        <begin position="92"/>
        <end position="117"/>
    </location>
</feature>
<evidence type="ECO:0000313" key="3">
    <source>
        <dbReference type="Proteomes" id="UP000719412"/>
    </source>
</evidence>
<evidence type="ECO:0000256" key="1">
    <source>
        <dbReference type="SAM" id="MobiDB-lite"/>
    </source>
</evidence>
<name>A0A8J6HIS1_TENMO</name>
<reference evidence="2" key="1">
    <citation type="journal article" date="2020" name="J Insects Food Feed">
        <title>The yellow mealworm (Tenebrio molitor) genome: a resource for the emerging insects as food and feed industry.</title>
        <authorList>
            <person name="Eriksson T."/>
            <person name="Andere A."/>
            <person name="Kelstrup H."/>
            <person name="Emery V."/>
            <person name="Picard C."/>
        </authorList>
    </citation>
    <scope>NUCLEOTIDE SEQUENCE</scope>
    <source>
        <strain evidence="2">Stoneville</strain>
        <tissue evidence="2">Whole head</tissue>
    </source>
</reference>
<sequence length="117" mass="12936">MHSSLQACTGKKHVSFARSHTMASFDDAMASLSSSSSHINRMTRSQERLLDVRKADGLPITRQPEPSDNLLIIDKVKRAPMKTQATQTEACLGRKPLPPGNINLSPRTIHRTYANNP</sequence>
<keyword evidence="3" id="KW-1185">Reference proteome</keyword>
<evidence type="ECO:0000313" key="2">
    <source>
        <dbReference type="EMBL" id="KAH0819520.1"/>
    </source>
</evidence>
<dbReference type="Proteomes" id="UP000719412">
    <property type="component" value="Unassembled WGS sequence"/>
</dbReference>
<dbReference type="PANTHER" id="PTHR47644">
    <property type="entry name" value="AGAP008221-PA"/>
    <property type="match status" value="1"/>
</dbReference>